<dbReference type="RefSeq" id="WP_210597468.1">
    <property type="nucleotide sequence ID" value="NZ_JAGKSQ010000004.1"/>
</dbReference>
<proteinExistence type="predicted"/>
<keyword evidence="2" id="KW-1185">Reference proteome</keyword>
<reference evidence="1" key="1">
    <citation type="submission" date="2021-03" db="EMBL/GenBank/DDBJ databases">
        <title>Bacillus suaedae sp. nov., isolated from Suaeda aralocaspica.</title>
        <authorList>
            <person name="Lei R.F.R."/>
        </authorList>
    </citation>
    <scope>NUCLEOTIDE SEQUENCE</scope>
    <source>
        <strain evidence="1">YZJH907-2</strain>
    </source>
</reference>
<comment type="caution">
    <text evidence="1">The sequence shown here is derived from an EMBL/GenBank/DDBJ whole genome shotgun (WGS) entry which is preliminary data.</text>
</comment>
<dbReference type="Proteomes" id="UP000678228">
    <property type="component" value="Unassembled WGS sequence"/>
</dbReference>
<accession>A0A941ATH3</accession>
<name>A0A941ATH3_9BACI</name>
<evidence type="ECO:0000313" key="2">
    <source>
        <dbReference type="Proteomes" id="UP000678228"/>
    </source>
</evidence>
<dbReference type="AlphaFoldDB" id="A0A941ATH3"/>
<organism evidence="1 2">
    <name type="scientific">Halalkalibacter suaedae</name>
    <dbReference type="NCBI Taxonomy" id="2822140"/>
    <lineage>
        <taxon>Bacteria</taxon>
        <taxon>Bacillati</taxon>
        <taxon>Bacillota</taxon>
        <taxon>Bacilli</taxon>
        <taxon>Bacillales</taxon>
        <taxon>Bacillaceae</taxon>
        <taxon>Halalkalibacter</taxon>
    </lineage>
</organism>
<gene>
    <name evidence="1" type="ORF">J7W16_11595</name>
</gene>
<evidence type="ECO:0000313" key="1">
    <source>
        <dbReference type="EMBL" id="MBP3951779.1"/>
    </source>
</evidence>
<protein>
    <submittedName>
        <fullName evidence="1">Uncharacterized protein</fullName>
    </submittedName>
</protein>
<dbReference type="SUPFAM" id="SSF54427">
    <property type="entry name" value="NTF2-like"/>
    <property type="match status" value="1"/>
</dbReference>
<dbReference type="EMBL" id="JAGKSQ010000004">
    <property type="protein sequence ID" value="MBP3951779.1"/>
    <property type="molecule type" value="Genomic_DNA"/>
</dbReference>
<sequence>MKHKHLISMIVTILFLSTGLDSSEEKRIIYVVRSMVTAMNEKDADGYIEHLNDYFISQTYGSKESIIKNISKFGHIHLLELEVSEIKSYYSIVKYRLMYEDQTNKETFFHGEIILDKTDEGWKIHSISENS</sequence>
<dbReference type="InterPro" id="IPR032710">
    <property type="entry name" value="NTF2-like_dom_sf"/>
</dbReference>